<reference evidence="2" key="1">
    <citation type="submission" date="2015-07" db="EMBL/GenBank/DDBJ databases">
        <title>Annotation of Plasmodium falciparum RAJ116.</title>
        <authorList>
            <consortium name="The Broad Institute Genome Sequencing Platform"/>
            <person name="Volkman S.K."/>
            <person name="Neafsey D.E."/>
            <person name="Dash A.P."/>
            <person name="Chitnis C.E."/>
            <person name="Hartl D.L."/>
            <person name="Young S.K."/>
            <person name="Zeng Q."/>
            <person name="Koehrsen M."/>
            <person name="Alvarado L."/>
            <person name="Berlin A."/>
            <person name="Borenstein D."/>
            <person name="Chapman S.B."/>
            <person name="Chen Z."/>
            <person name="Engels R."/>
            <person name="Freedman E."/>
            <person name="Gellesch M."/>
            <person name="Goldberg J."/>
            <person name="Griggs A."/>
            <person name="Gujja S."/>
            <person name="Heilman E.R."/>
            <person name="Heiman D.I."/>
            <person name="Howarth C."/>
            <person name="Jen D."/>
            <person name="Larson L."/>
            <person name="Mehta T."/>
            <person name="Neiman D."/>
            <person name="Park D."/>
            <person name="Pearson M."/>
            <person name="Roberts A."/>
            <person name="Saif S."/>
            <person name="Shea T."/>
            <person name="Shenoy N."/>
            <person name="Sisk P."/>
            <person name="Stolte C."/>
            <person name="Sykes S."/>
            <person name="Walk T."/>
            <person name="White J."/>
            <person name="Yandava C."/>
            <person name="Haas B."/>
            <person name="Henn M.R."/>
            <person name="Nusbaum C."/>
            <person name="Birren B."/>
        </authorList>
    </citation>
    <scope>NUCLEOTIDE SEQUENCE [LARGE SCALE GENOMIC DNA]</scope>
    <source>
        <strain evidence="2">RAJ116</strain>
    </source>
</reference>
<accession>A0A0L0CSV9</accession>
<dbReference type="EMBL" id="GG663808">
    <property type="protein sequence ID" value="KNC35322.1"/>
    <property type="molecule type" value="Genomic_DNA"/>
</dbReference>
<gene>
    <name evidence="1" type="ORF">PFLG_00397</name>
</gene>
<protein>
    <submittedName>
        <fullName evidence="1">Uncharacterized protein</fullName>
    </submittedName>
</protein>
<dbReference type="OrthoDB" id="371412at2759"/>
<evidence type="ECO:0000313" key="2">
    <source>
        <dbReference type="Proteomes" id="UP000054566"/>
    </source>
</evidence>
<proteinExistence type="predicted"/>
<sequence>MKKKRKKEKIFQLENKLRNKYFHYLQDQDYGFSIFPVYKTFESNPLHFDNNIISSLFHMSILS</sequence>
<dbReference type="AlphaFoldDB" id="A0A0L0CSV9"/>
<organism evidence="1 2">
    <name type="scientific">Plasmodium falciparum RAJ116</name>
    <dbReference type="NCBI Taxonomy" id="580058"/>
    <lineage>
        <taxon>Eukaryota</taxon>
        <taxon>Sar</taxon>
        <taxon>Alveolata</taxon>
        <taxon>Apicomplexa</taxon>
        <taxon>Aconoidasida</taxon>
        <taxon>Haemosporida</taxon>
        <taxon>Plasmodiidae</taxon>
        <taxon>Plasmodium</taxon>
        <taxon>Plasmodium (Laverania)</taxon>
    </lineage>
</organism>
<reference evidence="2" key="2">
    <citation type="submission" date="2015-07" db="EMBL/GenBank/DDBJ databases">
        <title>The genome sequence of Plasmodium falciparum RAJ116.</title>
        <authorList>
            <consortium name="The Broad Institute Genome Sequencing Platform"/>
            <person name="Volkman S.K."/>
            <person name="Neafsey D.E."/>
            <person name="Dash A.P."/>
            <person name="Chitnis C.E."/>
            <person name="Hartl D.L."/>
            <person name="Young S.K."/>
            <person name="Kodira C.D."/>
            <person name="Zeng Q."/>
            <person name="Koehrsen M."/>
            <person name="Godfrey P."/>
            <person name="Alvarado L."/>
            <person name="Berlin A."/>
            <person name="Borenstein D."/>
            <person name="Chen Z."/>
            <person name="Engels R."/>
            <person name="Freedman E."/>
            <person name="Gellesch M."/>
            <person name="Goldberg J."/>
            <person name="Griggs A."/>
            <person name="Gujja S."/>
            <person name="Heiman D."/>
            <person name="Hepburn T."/>
            <person name="Howarth C."/>
            <person name="Jen D."/>
            <person name="Larson L."/>
            <person name="Lewis B."/>
            <person name="Mehta T."/>
            <person name="Park D."/>
            <person name="Pearson M."/>
            <person name="Roberts A."/>
            <person name="Saif S."/>
            <person name="Shea T."/>
            <person name="Shenoy N."/>
            <person name="Sisk P."/>
            <person name="Stolte C."/>
            <person name="Sykes S."/>
            <person name="Walk T."/>
            <person name="White J."/>
            <person name="Yandava C."/>
            <person name="Wirth D.F."/>
            <person name="Nusbaum C."/>
            <person name="Birren B."/>
        </authorList>
    </citation>
    <scope>NUCLEOTIDE SEQUENCE [LARGE SCALE GENOMIC DNA]</scope>
    <source>
        <strain evidence="2">RAJ116</strain>
    </source>
</reference>
<dbReference type="Proteomes" id="UP000054566">
    <property type="component" value="Unassembled WGS sequence"/>
</dbReference>
<name>A0A0L0CSV9_PLAFA</name>
<evidence type="ECO:0000313" key="1">
    <source>
        <dbReference type="EMBL" id="KNC35322.1"/>
    </source>
</evidence>